<dbReference type="PROSITE" id="PS50026">
    <property type="entry name" value="EGF_3"/>
    <property type="match status" value="1"/>
</dbReference>
<sequence>MSAVDPGSSGLKMGAFKKHLTLYLLFVGLLPAVRSQGGGNCMADNECNFPVGGVCNGPTNSCLCINGYTGSFCQTAPTTGSSSPSTAVTSPNNAVLLISLASLFFWFLSKERSRQEEDWIFYYTLYHQRDLNLLAVPASSYLILPDLDGGGGVLLVVEADVVYRILVFHAIIQKHQLQIC</sequence>
<gene>
    <name evidence="2" type="ORF">CGI_10003182</name>
</gene>
<protein>
    <submittedName>
        <fullName evidence="2">Uncharacterized protein</fullName>
    </submittedName>
</protein>
<name>K1QJK4_MAGGI</name>
<accession>K1QJK4</accession>
<dbReference type="PROSITE" id="PS00022">
    <property type="entry name" value="EGF_1"/>
    <property type="match status" value="1"/>
</dbReference>
<organism evidence="2">
    <name type="scientific">Magallana gigas</name>
    <name type="common">Pacific oyster</name>
    <name type="synonym">Crassostrea gigas</name>
    <dbReference type="NCBI Taxonomy" id="29159"/>
    <lineage>
        <taxon>Eukaryota</taxon>
        <taxon>Metazoa</taxon>
        <taxon>Spiralia</taxon>
        <taxon>Lophotrochozoa</taxon>
        <taxon>Mollusca</taxon>
        <taxon>Bivalvia</taxon>
        <taxon>Autobranchia</taxon>
        <taxon>Pteriomorphia</taxon>
        <taxon>Ostreida</taxon>
        <taxon>Ostreoidea</taxon>
        <taxon>Ostreidae</taxon>
        <taxon>Magallana</taxon>
    </lineage>
</organism>
<feature type="disulfide bond" evidence="1">
    <location>
        <begin position="64"/>
        <end position="73"/>
    </location>
</feature>
<dbReference type="InParanoid" id="K1QJK4"/>
<dbReference type="PROSITE" id="PS01186">
    <property type="entry name" value="EGF_2"/>
    <property type="match status" value="1"/>
</dbReference>
<proteinExistence type="predicted"/>
<reference evidence="2" key="1">
    <citation type="journal article" date="2012" name="Nature">
        <title>The oyster genome reveals stress adaptation and complexity of shell formation.</title>
        <authorList>
            <person name="Zhang G."/>
            <person name="Fang X."/>
            <person name="Guo X."/>
            <person name="Li L."/>
            <person name="Luo R."/>
            <person name="Xu F."/>
            <person name="Yang P."/>
            <person name="Zhang L."/>
            <person name="Wang X."/>
            <person name="Qi H."/>
            <person name="Xiong Z."/>
            <person name="Que H."/>
            <person name="Xie Y."/>
            <person name="Holland P.W."/>
            <person name="Paps J."/>
            <person name="Zhu Y."/>
            <person name="Wu F."/>
            <person name="Chen Y."/>
            <person name="Wang J."/>
            <person name="Peng C."/>
            <person name="Meng J."/>
            <person name="Yang L."/>
            <person name="Liu J."/>
            <person name="Wen B."/>
            <person name="Zhang N."/>
            <person name="Huang Z."/>
            <person name="Zhu Q."/>
            <person name="Feng Y."/>
            <person name="Mount A."/>
            <person name="Hedgecock D."/>
            <person name="Xu Z."/>
            <person name="Liu Y."/>
            <person name="Domazet-Loso T."/>
            <person name="Du Y."/>
            <person name="Sun X."/>
            <person name="Zhang S."/>
            <person name="Liu B."/>
            <person name="Cheng P."/>
            <person name="Jiang X."/>
            <person name="Li J."/>
            <person name="Fan D."/>
            <person name="Wang W."/>
            <person name="Fu W."/>
            <person name="Wang T."/>
            <person name="Wang B."/>
            <person name="Zhang J."/>
            <person name="Peng Z."/>
            <person name="Li Y."/>
            <person name="Li N."/>
            <person name="Wang J."/>
            <person name="Chen M."/>
            <person name="He Y."/>
            <person name="Tan F."/>
            <person name="Song X."/>
            <person name="Zheng Q."/>
            <person name="Huang R."/>
            <person name="Yang H."/>
            <person name="Du X."/>
            <person name="Chen L."/>
            <person name="Yang M."/>
            <person name="Gaffney P.M."/>
            <person name="Wang S."/>
            <person name="Luo L."/>
            <person name="She Z."/>
            <person name="Ming Y."/>
            <person name="Huang W."/>
            <person name="Zhang S."/>
            <person name="Huang B."/>
            <person name="Zhang Y."/>
            <person name="Qu T."/>
            <person name="Ni P."/>
            <person name="Miao G."/>
            <person name="Wang J."/>
            <person name="Wang Q."/>
            <person name="Steinberg C.E."/>
            <person name="Wang H."/>
            <person name="Li N."/>
            <person name="Qian L."/>
            <person name="Zhang G."/>
            <person name="Li Y."/>
            <person name="Yang H."/>
            <person name="Liu X."/>
            <person name="Wang J."/>
            <person name="Yin Y."/>
            <person name="Wang J."/>
        </authorList>
    </citation>
    <scope>NUCLEOTIDE SEQUENCE [LARGE SCALE GENOMIC DNA]</scope>
    <source>
        <strain evidence="2">05x7-T-G4-1.051#20</strain>
    </source>
</reference>
<comment type="caution">
    <text evidence="1">Lacks conserved residue(s) required for the propagation of feature annotation.</text>
</comment>
<dbReference type="HOGENOM" id="CLU_1497670_0_0_1"/>
<evidence type="ECO:0000256" key="1">
    <source>
        <dbReference type="PROSITE-ProRule" id="PRU00076"/>
    </source>
</evidence>
<evidence type="ECO:0000313" key="2">
    <source>
        <dbReference type="EMBL" id="EKC21861.1"/>
    </source>
</evidence>
<dbReference type="InterPro" id="IPR000742">
    <property type="entry name" value="EGF"/>
</dbReference>
<dbReference type="AlphaFoldDB" id="K1QJK4"/>
<keyword evidence="1" id="KW-1015">Disulfide bond</keyword>
<keyword evidence="1" id="KW-0245">EGF-like domain</keyword>
<dbReference type="EMBL" id="JH818003">
    <property type="protein sequence ID" value="EKC21861.1"/>
    <property type="molecule type" value="Genomic_DNA"/>
</dbReference>